<dbReference type="InterPro" id="IPR036291">
    <property type="entry name" value="NAD(P)-bd_dom_sf"/>
</dbReference>
<protein>
    <submittedName>
        <fullName evidence="2">3-beta hydroxysteroid dehydrogenase</fullName>
    </submittedName>
</protein>
<dbReference type="InterPro" id="IPR051783">
    <property type="entry name" value="NAD(P)-dependent_oxidoreduct"/>
</dbReference>
<dbReference type="CDD" id="cd05262">
    <property type="entry name" value="SDR_a7"/>
    <property type="match status" value="1"/>
</dbReference>
<sequence>MRIFVTGASGWTGSAVLPELFAAGHQVVGLARSDASAAALTAVGAEVVRGDLDDLAALRAGADGADGVIHLAFKHDFSVFEQNILDDRRAVETMGAVLEGTGKPLVIASGTPAVPGKVATERDTTAPGSPVGGRAETAAIVVAMAERGVRSVVVGLPRTVHGPGDQGFVAMLVAAARRSGVSGFVGDGSQRWPAVHRLDAASLFRLAVESAPAGSTLHAVGDEGVRTADIAEVIGRHLDLPVKSRPAEEFGFLGMILSGDQPASSAITRELLGWRPTHPGLLEDLEQGHYFG</sequence>
<reference evidence="2 3" key="1">
    <citation type="submission" date="2021-01" db="EMBL/GenBank/DDBJ databases">
        <title>Whole genome shotgun sequence of Actinoplanes deccanensis NBRC 13994.</title>
        <authorList>
            <person name="Komaki H."/>
            <person name="Tamura T."/>
        </authorList>
    </citation>
    <scope>NUCLEOTIDE SEQUENCE [LARGE SCALE GENOMIC DNA]</scope>
    <source>
        <strain evidence="2 3">NBRC 13994</strain>
    </source>
</reference>
<dbReference type="InterPro" id="IPR001509">
    <property type="entry name" value="Epimerase_deHydtase"/>
</dbReference>
<organism evidence="2 3">
    <name type="scientific">Paractinoplanes deccanensis</name>
    <dbReference type="NCBI Taxonomy" id="113561"/>
    <lineage>
        <taxon>Bacteria</taxon>
        <taxon>Bacillati</taxon>
        <taxon>Actinomycetota</taxon>
        <taxon>Actinomycetes</taxon>
        <taxon>Micromonosporales</taxon>
        <taxon>Micromonosporaceae</taxon>
        <taxon>Paractinoplanes</taxon>
    </lineage>
</organism>
<dbReference type="PANTHER" id="PTHR48079:SF6">
    <property type="entry name" value="NAD(P)-BINDING DOMAIN-CONTAINING PROTEIN-RELATED"/>
    <property type="match status" value="1"/>
</dbReference>
<dbReference type="RefSeq" id="WP_203770160.1">
    <property type="nucleotide sequence ID" value="NZ_BAAABO010000029.1"/>
</dbReference>
<dbReference type="SUPFAM" id="SSF51735">
    <property type="entry name" value="NAD(P)-binding Rossmann-fold domains"/>
    <property type="match status" value="1"/>
</dbReference>
<keyword evidence="3" id="KW-1185">Reference proteome</keyword>
<dbReference type="PANTHER" id="PTHR48079">
    <property type="entry name" value="PROTEIN YEEZ"/>
    <property type="match status" value="1"/>
</dbReference>
<proteinExistence type="predicted"/>
<accession>A0ABQ3YA47</accession>
<evidence type="ECO:0000259" key="1">
    <source>
        <dbReference type="Pfam" id="PF01370"/>
    </source>
</evidence>
<dbReference type="Proteomes" id="UP000609879">
    <property type="component" value="Unassembled WGS sequence"/>
</dbReference>
<evidence type="ECO:0000313" key="2">
    <source>
        <dbReference type="EMBL" id="GID76892.1"/>
    </source>
</evidence>
<gene>
    <name evidence="2" type="ORF">Ade02nite_55330</name>
</gene>
<dbReference type="EMBL" id="BOMI01000109">
    <property type="protein sequence ID" value="GID76892.1"/>
    <property type="molecule type" value="Genomic_DNA"/>
</dbReference>
<feature type="domain" description="NAD-dependent epimerase/dehydratase" evidence="1">
    <location>
        <begin position="3"/>
        <end position="211"/>
    </location>
</feature>
<comment type="caution">
    <text evidence="2">The sequence shown here is derived from an EMBL/GenBank/DDBJ whole genome shotgun (WGS) entry which is preliminary data.</text>
</comment>
<dbReference type="Pfam" id="PF01370">
    <property type="entry name" value="Epimerase"/>
    <property type="match status" value="1"/>
</dbReference>
<evidence type="ECO:0000313" key="3">
    <source>
        <dbReference type="Proteomes" id="UP000609879"/>
    </source>
</evidence>
<dbReference type="Gene3D" id="3.40.50.720">
    <property type="entry name" value="NAD(P)-binding Rossmann-like Domain"/>
    <property type="match status" value="1"/>
</dbReference>
<name>A0ABQ3YA47_9ACTN</name>